<dbReference type="PATRIC" id="fig|1430.6.peg.2083"/>
<keyword evidence="9" id="KW-0614">Plasmid</keyword>
<name>A0A160LK01_BACTI</name>
<keyword evidence="3 7" id="KW-0545">Nucleotide biosynthesis</keyword>
<gene>
    <name evidence="7" type="primary">tmk</name>
    <name evidence="9" type="ORF">ATN07_33120</name>
</gene>
<proteinExistence type="inferred from homology"/>
<dbReference type="GO" id="GO:0006227">
    <property type="term" value="P:dUDP biosynthetic process"/>
    <property type="evidence" value="ECO:0007669"/>
    <property type="project" value="TreeGrafter"/>
</dbReference>
<comment type="caution">
    <text evidence="7">Lacks conserved residue(s) required for the propagation of feature annotation.</text>
</comment>
<dbReference type="CDD" id="cd01672">
    <property type="entry name" value="TMPK"/>
    <property type="match status" value="1"/>
</dbReference>
<evidence type="ECO:0000256" key="6">
    <source>
        <dbReference type="ARBA" id="ARBA00022840"/>
    </source>
</evidence>
<evidence type="ECO:0000256" key="7">
    <source>
        <dbReference type="HAMAP-Rule" id="MF_00165"/>
    </source>
</evidence>
<dbReference type="GO" id="GO:0006233">
    <property type="term" value="P:dTDP biosynthetic process"/>
    <property type="evidence" value="ECO:0007669"/>
    <property type="project" value="InterPro"/>
</dbReference>
<keyword evidence="2 7" id="KW-0808">Transferase</keyword>
<comment type="similarity">
    <text evidence="1 7">Belongs to the thymidylate kinase family.</text>
</comment>
<dbReference type="InterPro" id="IPR039430">
    <property type="entry name" value="Thymidylate_kin-like_dom"/>
</dbReference>
<protein>
    <recommendedName>
        <fullName evidence="7">Thymidylate kinase</fullName>
        <ecNumber evidence="7">2.7.4.9</ecNumber>
    </recommendedName>
    <alternativeName>
        <fullName evidence="7">dTMP kinase</fullName>
    </alternativeName>
</protein>
<dbReference type="SUPFAM" id="SSF52540">
    <property type="entry name" value="P-loop containing nucleoside triphosphate hydrolases"/>
    <property type="match status" value="1"/>
</dbReference>
<sequence>MIIIALEGLDKSGKKSQADKLHEALYERGYNVEQSEFHRYDTPTGGLIRQFLDGEYNPGQLAIECIMAADKYAQLNWFEELAEKLDVLILDRYLVSQLVYSTANGVDIDFTANLLDRMPEPNFQIFLDIEPEESMKRKGKHGENDKYESDKELLTRARDLYLRYMKLEEEDGNAMILDGTLAVEELHQQILERTLSLLTESKGE</sequence>
<dbReference type="Gene3D" id="3.40.50.300">
    <property type="entry name" value="P-loop containing nucleotide triphosphate hydrolases"/>
    <property type="match status" value="1"/>
</dbReference>
<dbReference type="EC" id="2.7.4.9" evidence="7"/>
<comment type="function">
    <text evidence="7">Phosphorylation of dTMP to form dTDP in both de novo and salvage pathways of dTTP synthesis.</text>
</comment>
<dbReference type="NCBIfam" id="TIGR00041">
    <property type="entry name" value="DTMP_kinase"/>
    <property type="match status" value="1"/>
</dbReference>
<reference evidence="9" key="1">
    <citation type="journal article" date="2017" name="Res. Microbiol.">
        <title>Comparative genomics of extrachromosomal elements in Bacillus thuringiensis subsp. israelensis.</title>
        <authorList>
            <person name="Bolotin A."/>
            <person name="Gillis A."/>
            <person name="Sanchis V."/>
            <person name="Nielsen-LeRoux C."/>
            <person name="Mahillon J."/>
            <person name="Lereclus D."/>
            <person name="Sorokin A."/>
        </authorList>
    </citation>
    <scope>NUCLEOTIDE SEQUENCE</scope>
    <source>
        <strain evidence="9">AM65-52</strain>
        <plasmid evidence="9">pAM65-52-3-235K</plasmid>
    </source>
</reference>
<dbReference type="GO" id="GO:0006235">
    <property type="term" value="P:dTTP biosynthetic process"/>
    <property type="evidence" value="ECO:0007669"/>
    <property type="project" value="UniProtKB-UniRule"/>
</dbReference>
<dbReference type="PANTHER" id="PTHR10344:SF1">
    <property type="entry name" value="THYMIDYLATE KINASE"/>
    <property type="match status" value="1"/>
</dbReference>
<dbReference type="EMBL" id="CP013278">
    <property type="protein sequence ID" value="AND28554.1"/>
    <property type="molecule type" value="Genomic_DNA"/>
</dbReference>
<evidence type="ECO:0000256" key="5">
    <source>
        <dbReference type="ARBA" id="ARBA00022777"/>
    </source>
</evidence>
<organism evidence="9">
    <name type="scientific">Bacillus thuringiensis subsp. israelensis</name>
    <dbReference type="NCBI Taxonomy" id="1430"/>
    <lineage>
        <taxon>Bacteria</taxon>
        <taxon>Bacillati</taxon>
        <taxon>Bacillota</taxon>
        <taxon>Bacilli</taxon>
        <taxon>Bacillales</taxon>
        <taxon>Bacillaceae</taxon>
        <taxon>Bacillus</taxon>
        <taxon>Bacillus cereus group</taxon>
    </lineage>
</organism>
<evidence type="ECO:0000256" key="4">
    <source>
        <dbReference type="ARBA" id="ARBA00022741"/>
    </source>
</evidence>
<dbReference type="GO" id="GO:0005524">
    <property type="term" value="F:ATP binding"/>
    <property type="evidence" value="ECO:0007669"/>
    <property type="project" value="UniProtKB-UniRule"/>
</dbReference>
<dbReference type="InterPro" id="IPR027417">
    <property type="entry name" value="P-loop_NTPase"/>
</dbReference>
<dbReference type="GO" id="GO:0004798">
    <property type="term" value="F:dTMP kinase activity"/>
    <property type="evidence" value="ECO:0007669"/>
    <property type="project" value="UniProtKB-UniRule"/>
</dbReference>
<dbReference type="RefSeq" id="WP_000583728.1">
    <property type="nucleotide sequence ID" value="NZ_CP013278.1"/>
</dbReference>
<keyword evidence="6 7" id="KW-0067">ATP-binding</keyword>
<feature type="domain" description="Thymidylate kinase-like" evidence="8">
    <location>
        <begin position="6"/>
        <end position="190"/>
    </location>
</feature>
<dbReference type="AlphaFoldDB" id="A0A160LK01"/>
<keyword evidence="4 7" id="KW-0547">Nucleotide-binding</keyword>
<keyword evidence="5 7" id="KW-0418">Kinase</keyword>
<evidence type="ECO:0000313" key="9">
    <source>
        <dbReference type="EMBL" id="AND28554.1"/>
    </source>
</evidence>
<dbReference type="PANTHER" id="PTHR10344">
    <property type="entry name" value="THYMIDYLATE KINASE"/>
    <property type="match status" value="1"/>
</dbReference>
<evidence type="ECO:0000256" key="3">
    <source>
        <dbReference type="ARBA" id="ARBA00022727"/>
    </source>
</evidence>
<geneLocation type="plasmid" evidence="9">
    <name>pAM65-52-3-235K</name>
</geneLocation>
<dbReference type="InterPro" id="IPR018094">
    <property type="entry name" value="Thymidylate_kinase"/>
</dbReference>
<evidence type="ECO:0000256" key="1">
    <source>
        <dbReference type="ARBA" id="ARBA00009776"/>
    </source>
</evidence>
<dbReference type="Pfam" id="PF02223">
    <property type="entry name" value="Thymidylate_kin"/>
    <property type="match status" value="1"/>
</dbReference>
<evidence type="ECO:0000256" key="2">
    <source>
        <dbReference type="ARBA" id="ARBA00022679"/>
    </source>
</evidence>
<evidence type="ECO:0000259" key="8">
    <source>
        <dbReference type="Pfam" id="PF02223"/>
    </source>
</evidence>
<dbReference type="GO" id="GO:0005737">
    <property type="term" value="C:cytoplasm"/>
    <property type="evidence" value="ECO:0007669"/>
    <property type="project" value="TreeGrafter"/>
</dbReference>
<dbReference type="HAMAP" id="MF_00165">
    <property type="entry name" value="Thymidylate_kinase"/>
    <property type="match status" value="1"/>
</dbReference>
<comment type="catalytic activity">
    <reaction evidence="7">
        <text>dTMP + ATP = dTDP + ADP</text>
        <dbReference type="Rhea" id="RHEA:13517"/>
        <dbReference type="ChEBI" id="CHEBI:30616"/>
        <dbReference type="ChEBI" id="CHEBI:58369"/>
        <dbReference type="ChEBI" id="CHEBI:63528"/>
        <dbReference type="ChEBI" id="CHEBI:456216"/>
        <dbReference type="EC" id="2.7.4.9"/>
    </reaction>
</comment>
<accession>A0A160LK01</accession>